<dbReference type="AlphaFoldDB" id="A0A8S9QAJ6"/>
<evidence type="ECO:0000256" key="1">
    <source>
        <dbReference type="SAM" id="SignalP"/>
    </source>
</evidence>
<accession>A0A8S9QAJ6</accession>
<sequence length="433" mass="47585">MTRSVIFFFTVSLLLLLAAVSAIASSGNVTSGFSYGVCVSGVTVGECITAEVEDEEGVEAVVRRILQQQRRKLSYKTLQKQQSCNGKIAALEQLTIETHLALTTTDANSFNITKKEYPSRSLRHEHRGDLAIHDLRRRKEIPTKHATRTIDLVLCSRPLGVSSLSFVLFTSNESGGLFHRCCALFMGGVISVEPMCYRRRTSHTEGFVQAFQSAMEHHFQRQIRSILRPDPSFFGKLIPSLTTLQPCLHLFVNLMSDVGGNPLRRLALSHLFVNLVSDVGGNPLRRPALSHQKLVRSCFLRTTSISSSVAESISLPYLFSMNGANFSDSFSSFCFSLLTGLLPCGAVCTGPKGAIETTSVFLVGENCLSTALVTISKLSDFVVKSSPTHSSIVSNSLSSSVEDLSRLAYLFVAFYVYGQRGWMIPSFCCMEED</sequence>
<gene>
    <name evidence="2" type="ORF">F2Q69_00024664</name>
</gene>
<evidence type="ECO:0000313" key="2">
    <source>
        <dbReference type="EMBL" id="KAF3539659.1"/>
    </source>
</evidence>
<dbReference type="PANTHER" id="PTHR39112:SF1">
    <property type="entry name" value="PROTEIN RALF-LIKE 27"/>
    <property type="match status" value="1"/>
</dbReference>
<organism evidence="2 3">
    <name type="scientific">Brassica cretica</name>
    <name type="common">Mustard</name>
    <dbReference type="NCBI Taxonomy" id="69181"/>
    <lineage>
        <taxon>Eukaryota</taxon>
        <taxon>Viridiplantae</taxon>
        <taxon>Streptophyta</taxon>
        <taxon>Embryophyta</taxon>
        <taxon>Tracheophyta</taxon>
        <taxon>Spermatophyta</taxon>
        <taxon>Magnoliopsida</taxon>
        <taxon>eudicotyledons</taxon>
        <taxon>Gunneridae</taxon>
        <taxon>Pentapetalae</taxon>
        <taxon>rosids</taxon>
        <taxon>malvids</taxon>
        <taxon>Brassicales</taxon>
        <taxon>Brassicaceae</taxon>
        <taxon>Brassiceae</taxon>
        <taxon>Brassica</taxon>
    </lineage>
</organism>
<dbReference type="PANTHER" id="PTHR39112">
    <property type="entry name" value="PROTEIN RALF-LIKE 27-RELATED"/>
    <property type="match status" value="1"/>
</dbReference>
<dbReference type="EMBL" id="QGKX02001290">
    <property type="protein sequence ID" value="KAF3539659.1"/>
    <property type="molecule type" value="Genomic_DNA"/>
</dbReference>
<comment type="caution">
    <text evidence="2">The sequence shown here is derived from an EMBL/GenBank/DDBJ whole genome shotgun (WGS) entry which is preliminary data.</text>
</comment>
<protein>
    <submittedName>
        <fullName evidence="2">Uncharacterized protein</fullName>
    </submittedName>
</protein>
<proteinExistence type="predicted"/>
<name>A0A8S9QAJ6_BRACR</name>
<feature type="chain" id="PRO_5035889096" evidence="1">
    <location>
        <begin position="23"/>
        <end position="433"/>
    </location>
</feature>
<reference evidence="2" key="1">
    <citation type="submission" date="2019-12" db="EMBL/GenBank/DDBJ databases">
        <title>Genome sequencing and annotation of Brassica cretica.</title>
        <authorList>
            <person name="Studholme D.J."/>
            <person name="Sarris P."/>
        </authorList>
    </citation>
    <scope>NUCLEOTIDE SEQUENCE</scope>
    <source>
        <strain evidence="2">PFS-109/04</strain>
        <tissue evidence="2">Leaf</tissue>
    </source>
</reference>
<keyword evidence="1" id="KW-0732">Signal</keyword>
<feature type="signal peptide" evidence="1">
    <location>
        <begin position="1"/>
        <end position="22"/>
    </location>
</feature>
<dbReference type="InterPro" id="IPR039252">
    <property type="entry name" value="RALFL27"/>
</dbReference>
<evidence type="ECO:0000313" key="3">
    <source>
        <dbReference type="Proteomes" id="UP000712600"/>
    </source>
</evidence>
<dbReference type="Proteomes" id="UP000712600">
    <property type="component" value="Unassembled WGS sequence"/>
</dbReference>